<sequence length="113" mass="12554">MADKRNKMLTMWVTEDEHRRLLERCDGKQLAAWMRQTCLDEKPARAGRLPSISPALLRQLAGMGNNLNQIARKVNAGGAGHDRVQIVAALMAIDAGLERLRHAVLEKGGDDDR</sequence>
<geneLocation type="plasmid" evidence="2">
    <name>unnamed</name>
</geneLocation>
<dbReference type="Pfam" id="PF05713">
    <property type="entry name" value="MobC"/>
    <property type="match status" value="1"/>
</dbReference>
<dbReference type="AlphaFoldDB" id="A0A291XVG2"/>
<dbReference type="EMBL" id="CP023921">
    <property type="protein sequence ID" value="ATM45857.1"/>
    <property type="molecule type" value="Genomic_DNA"/>
</dbReference>
<name>A0A291XVG2_KLEPN</name>
<accession>A0A291XVG2</accession>
<keyword evidence="2" id="KW-0614">Plasmid</keyword>
<reference evidence="2" key="1">
    <citation type="submission" date="2017-10" db="EMBL/GenBank/DDBJ databases">
        <title>FDA dAtabase for Regulatory Grade micrObial Sequences (FDA-ARGOS): Supporting development and validation of Infectious Disease Dx tests.</title>
        <authorList>
            <person name="Croxen M."/>
            <person name="Tallon L.J."/>
            <person name="Sadzewicz L."/>
            <person name="Ott S."/>
            <person name="Zhao X."/>
            <person name="Nagaraj S."/>
            <person name="Vavikolanu K."/>
            <person name="Aluvathingal J."/>
            <person name="Nadendla S."/>
            <person name="Geyer C."/>
            <person name="Sichtig H."/>
        </authorList>
    </citation>
    <scope>NUCLEOTIDE SEQUENCE</scope>
    <source>
        <strain evidence="2">FDAARGOS_440</strain>
        <plasmid evidence="2">unnamed</plasmid>
    </source>
</reference>
<evidence type="ECO:0000313" key="2">
    <source>
        <dbReference type="EMBL" id="ATM45857.1"/>
    </source>
</evidence>
<proteinExistence type="predicted"/>
<protein>
    <submittedName>
        <fullName evidence="2">Plasmid mobilization relaxosome protein MobC</fullName>
    </submittedName>
</protein>
<organism evidence="2">
    <name type="scientific">Klebsiella pneumoniae</name>
    <dbReference type="NCBI Taxonomy" id="573"/>
    <lineage>
        <taxon>Bacteria</taxon>
        <taxon>Pseudomonadati</taxon>
        <taxon>Pseudomonadota</taxon>
        <taxon>Gammaproteobacteria</taxon>
        <taxon>Enterobacterales</taxon>
        <taxon>Enterobacteriaceae</taxon>
        <taxon>Klebsiella/Raoultella group</taxon>
        <taxon>Klebsiella</taxon>
        <taxon>Klebsiella pneumoniae complex</taxon>
    </lineage>
</organism>
<evidence type="ECO:0000259" key="1">
    <source>
        <dbReference type="Pfam" id="PF05713"/>
    </source>
</evidence>
<gene>
    <name evidence="2" type="ORF">CRN19_26735</name>
</gene>
<feature type="domain" description="Bacterial mobilisation" evidence="1">
    <location>
        <begin position="57"/>
        <end position="100"/>
    </location>
</feature>
<dbReference type="InterPro" id="IPR008687">
    <property type="entry name" value="MobC"/>
</dbReference>